<dbReference type="EMBL" id="JARBHB010000007">
    <property type="protein sequence ID" value="KAJ8879914.1"/>
    <property type="molecule type" value="Genomic_DNA"/>
</dbReference>
<name>A0ABQ9H6K5_9NEOP</name>
<dbReference type="Proteomes" id="UP001159363">
    <property type="component" value="Chromosome 6"/>
</dbReference>
<protein>
    <submittedName>
        <fullName evidence="2">Uncharacterized protein</fullName>
    </submittedName>
</protein>
<keyword evidence="1" id="KW-1133">Transmembrane helix</keyword>
<keyword evidence="1" id="KW-0472">Membrane</keyword>
<organism evidence="2 3">
    <name type="scientific">Dryococelus australis</name>
    <dbReference type="NCBI Taxonomy" id="614101"/>
    <lineage>
        <taxon>Eukaryota</taxon>
        <taxon>Metazoa</taxon>
        <taxon>Ecdysozoa</taxon>
        <taxon>Arthropoda</taxon>
        <taxon>Hexapoda</taxon>
        <taxon>Insecta</taxon>
        <taxon>Pterygota</taxon>
        <taxon>Neoptera</taxon>
        <taxon>Polyneoptera</taxon>
        <taxon>Phasmatodea</taxon>
        <taxon>Verophasmatodea</taxon>
        <taxon>Anareolatae</taxon>
        <taxon>Phasmatidae</taxon>
        <taxon>Eurycanthinae</taxon>
        <taxon>Dryococelus</taxon>
    </lineage>
</organism>
<gene>
    <name evidence="2" type="ORF">PR048_020534</name>
</gene>
<evidence type="ECO:0000313" key="2">
    <source>
        <dbReference type="EMBL" id="KAJ8879914.1"/>
    </source>
</evidence>
<keyword evidence="3" id="KW-1185">Reference proteome</keyword>
<evidence type="ECO:0000313" key="3">
    <source>
        <dbReference type="Proteomes" id="UP001159363"/>
    </source>
</evidence>
<proteinExistence type="predicted"/>
<accession>A0ABQ9H6K5</accession>
<keyword evidence="1" id="KW-0812">Transmembrane</keyword>
<evidence type="ECO:0000256" key="1">
    <source>
        <dbReference type="SAM" id="Phobius"/>
    </source>
</evidence>
<feature type="transmembrane region" description="Helical" evidence="1">
    <location>
        <begin position="7"/>
        <end position="23"/>
    </location>
</feature>
<sequence>MASVQSIGIFLFIQMSVIVLYTLSSFTRSPHFISSAQLPSLPAALLALRSLIAFTTSAQLMFLVKRSVILPWATVYERLDCSPPIKANRVQDPDGSLPDYRTRESCRTMPFVGGVSQRSPVFHGSDAVPVPADRVERKRRKENWCQGPCRSSLRHVIALATVHIRLPAGGLGARGPGECRAESGGLSSLVVGAGGPPGRRRRRHVGHCRVLRLVVLDELAGRETGWRRPRGLRQRRPHVLRQGRPCSLRQRELQPEARWHQGVGVREEGGVVAEGRVPQVVIEGQGEGYARAVRQRQRGWHSVSVGYLRFGDGGRLGHRRRSLLGGGGRRWRRLRLAVVGGGRSKEGCRLQRDVGAGQQHHGAGDGVGAAGQQRLVAGDEGVVDARHLEQAGVGAQCSRQHARHQRTRLQTHTKQTGDLNARLEHVLCMSAPDQAGATVAERLARSPPTKATRVQSPAGSLRIFACGNRAGRYRSSAGILGDLPFPPPLHSDATPY</sequence>
<comment type="caution">
    <text evidence="2">The sequence shown here is derived from an EMBL/GenBank/DDBJ whole genome shotgun (WGS) entry which is preliminary data.</text>
</comment>
<reference evidence="2 3" key="1">
    <citation type="submission" date="2023-02" db="EMBL/GenBank/DDBJ databases">
        <title>LHISI_Scaffold_Assembly.</title>
        <authorList>
            <person name="Stuart O.P."/>
            <person name="Cleave R."/>
            <person name="Magrath M.J.L."/>
            <person name="Mikheyev A.S."/>
        </authorList>
    </citation>
    <scope>NUCLEOTIDE SEQUENCE [LARGE SCALE GENOMIC DNA]</scope>
    <source>
        <strain evidence="2">Daus_M_001</strain>
        <tissue evidence="2">Leg muscle</tissue>
    </source>
</reference>